<reference evidence="3 4" key="1">
    <citation type="submission" date="2015-08" db="EMBL/GenBank/DDBJ databases">
        <authorList>
            <person name="Babu N.S."/>
            <person name="Beckwith C.J."/>
            <person name="Beseler K.G."/>
            <person name="Brison A."/>
            <person name="Carone J.V."/>
            <person name="Caskin T.P."/>
            <person name="Diamond M."/>
            <person name="Durham M.E."/>
            <person name="Foxe J.M."/>
            <person name="Go M."/>
            <person name="Henderson B.A."/>
            <person name="Jones I.B."/>
            <person name="McGettigan J.A."/>
            <person name="Micheletti S.J."/>
            <person name="Nasrallah M.E."/>
            <person name="Ortiz D."/>
            <person name="Piller C.R."/>
            <person name="Privatt S.R."/>
            <person name="Schneider S.L."/>
            <person name="Sharp S."/>
            <person name="Smith T.C."/>
            <person name="Stanton J.D."/>
            <person name="Ullery H.E."/>
            <person name="Wilson R.J."/>
            <person name="Serrano M.G."/>
            <person name="Buck G."/>
            <person name="Lee V."/>
            <person name="Wang Y."/>
            <person name="Carvalho R."/>
            <person name="Voegtly L."/>
            <person name="Shi R."/>
            <person name="Duckworth R."/>
            <person name="Johnson A."/>
            <person name="Loviza R."/>
            <person name="Walstead R."/>
            <person name="Shah Z."/>
            <person name="Kiflezghi M."/>
            <person name="Wade K."/>
            <person name="Ball S.L."/>
            <person name="Bradley K.W."/>
            <person name="Asai D.J."/>
            <person name="Bowman C.A."/>
            <person name="Russell D.A."/>
            <person name="Pope W.H."/>
            <person name="Jacobs-Sera D."/>
            <person name="Hendrix R.W."/>
            <person name="Hatfull G.F."/>
        </authorList>
    </citation>
    <scope>NUCLEOTIDE SEQUENCE [LARGE SCALE GENOMIC DNA]</scope>
    <source>
        <strain evidence="3 4">DSM 27710</strain>
    </source>
</reference>
<gene>
    <name evidence="3" type="ORF">AKJ08_1682</name>
</gene>
<dbReference type="Proteomes" id="UP000055590">
    <property type="component" value="Chromosome"/>
</dbReference>
<dbReference type="Pfam" id="PF22680">
    <property type="entry name" value="Glyco_hydro_123_N_2"/>
    <property type="match status" value="1"/>
</dbReference>
<dbReference type="STRING" id="1391653.AKJ08_1682"/>
<feature type="domain" description="Glycoside hydrolase 123 catalytic" evidence="1">
    <location>
        <begin position="251"/>
        <end position="472"/>
    </location>
</feature>
<proteinExistence type="predicted"/>
<dbReference type="AlphaFoldDB" id="A0A0K1PCQ3"/>
<dbReference type="EMBL" id="CP012332">
    <property type="protein sequence ID" value="AKU91295.1"/>
    <property type="molecule type" value="Genomic_DNA"/>
</dbReference>
<name>A0A0K1PCQ3_9BACT</name>
<feature type="domain" description="Glycoside hydrolase 123 N-terminal" evidence="2">
    <location>
        <begin position="11"/>
        <end position="119"/>
    </location>
</feature>
<dbReference type="InterPro" id="IPR053850">
    <property type="entry name" value="Glyco_hydro_123_N_2"/>
</dbReference>
<evidence type="ECO:0000313" key="4">
    <source>
        <dbReference type="Proteomes" id="UP000055590"/>
    </source>
</evidence>
<sequence length="575" mass="62260">MGAAANEMQGFQAIVSGGDTGVRGVRAAVSDLRGPSTIPASKVVLYREDYMYVSTPSDDNGMRGWVPDALVPDVDPFVGEKRNAFPFDVPAGELRAIWVDVHVPSGTRPGSYRGSLEVTGDGGFSASLPIELEVFDFELPSTPSYATAFGLAWNGTCEGHFGEAWCGGDDAAFDRLRQLYGKAGLDNRLTLSAVVGAPVPGSGGDLDFSRYDQVYGPLLDGTADTRLKGAALSAVQVWQRDPQAEDYAAWARHFKSKGWFGKLFDYTCDEPPLTCAWSDIKPRQDRVHRGDPGMLSLVTTTVAHLKENGLYQSTNIIVPVVNFVEGKSGEYAGDQSADYRQAQRDGKTTWIYSSCMSHGCGNTVTGEYGGDPDLQGWPSLVIDHTALRNRAMPWVAYNYGFTGELYWDSVYAFASKSDPWRDQYEFTGHGDGTLFYPGRPDRIGGSTHIPVESIRLKEVRDGIQDYEYLSILDAFDRADAQKVAKKLFAHAWSAGDITPEQLLQTRREVAQKISANLKKSGGKIPSSPLRPEGGGFGTAADAASGCSVSGSALGVGALLVAGSWLASRRRKPRLR</sequence>
<evidence type="ECO:0000259" key="2">
    <source>
        <dbReference type="Pfam" id="PF22680"/>
    </source>
</evidence>
<dbReference type="InterPro" id="IPR025150">
    <property type="entry name" value="GH123_cat"/>
</dbReference>
<evidence type="ECO:0000259" key="1">
    <source>
        <dbReference type="Pfam" id="PF13320"/>
    </source>
</evidence>
<dbReference type="PATRIC" id="fig|1391653.3.peg.1764"/>
<dbReference type="KEGG" id="vin:AKJ08_1682"/>
<dbReference type="Pfam" id="PF13320">
    <property type="entry name" value="GH123_cat"/>
    <property type="match status" value="1"/>
</dbReference>
<evidence type="ECO:0000313" key="3">
    <source>
        <dbReference type="EMBL" id="AKU91295.1"/>
    </source>
</evidence>
<protein>
    <submittedName>
        <fullName evidence="3">Uncharacterized protein</fullName>
    </submittedName>
</protein>
<accession>A0A0K1PCQ3</accession>
<organism evidence="3 4">
    <name type="scientific">Vulgatibacter incomptus</name>
    <dbReference type="NCBI Taxonomy" id="1391653"/>
    <lineage>
        <taxon>Bacteria</taxon>
        <taxon>Pseudomonadati</taxon>
        <taxon>Myxococcota</taxon>
        <taxon>Myxococcia</taxon>
        <taxon>Myxococcales</taxon>
        <taxon>Cystobacterineae</taxon>
        <taxon>Vulgatibacteraceae</taxon>
        <taxon>Vulgatibacter</taxon>
    </lineage>
</organism>
<keyword evidence="4" id="KW-1185">Reference proteome</keyword>